<accession>A0A3R5U566</accession>
<dbReference type="AlphaFoldDB" id="A0A3R5U566"/>
<comment type="subcellular location">
    <subcellularLocation>
        <location evidence="1">Membrane</location>
    </subcellularLocation>
</comment>
<evidence type="ECO:0000256" key="1">
    <source>
        <dbReference type="ARBA" id="ARBA00004370"/>
    </source>
</evidence>
<evidence type="ECO:0000256" key="13">
    <source>
        <dbReference type="SAM" id="Phobius"/>
    </source>
</evidence>
<comment type="similarity">
    <text evidence="2 12">Belongs to the PsbZ family.</text>
</comment>
<dbReference type="Gene3D" id="1.10.287.740">
    <property type="entry name" value="Photosystem II PsbZ, reaction centre"/>
    <property type="match status" value="1"/>
</dbReference>
<keyword evidence="8 12" id="KW-0793">Thylakoid</keyword>
<evidence type="ECO:0000256" key="2">
    <source>
        <dbReference type="ARBA" id="ARBA00008367"/>
    </source>
</evidence>
<feature type="transmembrane region" description="Helical" evidence="13">
    <location>
        <begin position="6"/>
        <end position="28"/>
    </location>
</feature>
<organism evidence="14">
    <name type="scientific">Pseudellipsoidion edaphicum</name>
    <dbReference type="NCBI Taxonomy" id="1431838"/>
    <lineage>
        <taxon>Eukaryota</taxon>
        <taxon>Sar</taxon>
        <taxon>Stramenopiles</taxon>
        <taxon>Ochrophyta</taxon>
        <taxon>Eustigmatophyceae</taxon>
        <taxon>Eustigmatales</taxon>
        <taxon>Neomonodaceae</taxon>
        <taxon>Pseudellipsoidion</taxon>
    </lineage>
</organism>
<sequence>MASLVQILTLLFVFFLLLLIIAIIVLFLSGDEWTKSKGVDYQVCRFYRDDLFL</sequence>
<evidence type="ECO:0000256" key="4">
    <source>
        <dbReference type="ARBA" id="ARBA00022469"/>
    </source>
</evidence>
<gene>
    <name evidence="14" type="primary">psbZ</name>
</gene>
<dbReference type="GO" id="GO:0015979">
    <property type="term" value="P:photosynthesis"/>
    <property type="evidence" value="ECO:0007669"/>
    <property type="project" value="UniProtKB-KW"/>
</dbReference>
<dbReference type="EMBL" id="MK281457">
    <property type="protein sequence ID" value="QAA11966.1"/>
    <property type="molecule type" value="Genomic_DNA"/>
</dbReference>
<evidence type="ECO:0000256" key="3">
    <source>
        <dbReference type="ARBA" id="ARBA00021665"/>
    </source>
</evidence>
<keyword evidence="6 12" id="KW-0812">Transmembrane</keyword>
<comment type="subunit">
    <text evidence="11">PSII is composed of 1 copy each of membrane proteins PsbA, PsbB, PsbC, PsbD, PsbE, PsbF, PsbH, PsbI, PsbJ, PsbK, PsbL, PsbM, PsbT, PsbY, PsbZ, Psb30/Ycf12, at least 3 peripheral proteins of the oxygen-evolving complex and a large number of cofactors. It forms dimeric complexes.</text>
</comment>
<evidence type="ECO:0000256" key="7">
    <source>
        <dbReference type="ARBA" id="ARBA00022989"/>
    </source>
</evidence>
<name>A0A3R5U566_9STRA</name>
<evidence type="ECO:0000256" key="8">
    <source>
        <dbReference type="ARBA" id="ARBA00023078"/>
    </source>
</evidence>
<dbReference type="Pfam" id="PF01737">
    <property type="entry name" value="Ycf9"/>
    <property type="match status" value="1"/>
</dbReference>
<keyword evidence="7 13" id="KW-1133">Transmembrane helix</keyword>
<geneLocation type="plastid" evidence="14"/>
<evidence type="ECO:0000256" key="5">
    <source>
        <dbReference type="ARBA" id="ARBA00022531"/>
    </source>
</evidence>
<dbReference type="RefSeq" id="YP_009551029.1">
    <property type="nucleotide sequence ID" value="NC_040299.1"/>
</dbReference>
<dbReference type="GO" id="GO:0042549">
    <property type="term" value="P:photosystem II stabilization"/>
    <property type="evidence" value="ECO:0007669"/>
    <property type="project" value="InterPro"/>
</dbReference>
<evidence type="ECO:0000256" key="11">
    <source>
        <dbReference type="ARBA" id="ARBA00038734"/>
    </source>
</evidence>
<keyword evidence="5 12" id="KW-0602">Photosynthesis</keyword>
<dbReference type="InterPro" id="IPR036512">
    <property type="entry name" value="PSII_PsbZ_sf"/>
</dbReference>
<dbReference type="GeneID" id="38948174"/>
<keyword evidence="9 13" id="KW-0472">Membrane</keyword>
<evidence type="ECO:0000256" key="10">
    <source>
        <dbReference type="ARBA" id="ARBA00023276"/>
    </source>
</evidence>
<dbReference type="InterPro" id="IPR002644">
    <property type="entry name" value="PSII_PsbZ"/>
</dbReference>
<keyword evidence="10 12" id="KW-0604">Photosystem II</keyword>
<protein>
    <recommendedName>
        <fullName evidence="3 12">Photosystem II reaction center protein Z</fullName>
    </recommendedName>
</protein>
<reference evidence="14" key="1">
    <citation type="journal article" date="2019" name="Genome Biol. Evol.">
        <title>Plastid Genomes and Proteins Illuminate the Evolution of Eustigmatophyte Algae and Their Bacterial Endosymbionts.</title>
        <authorList>
            <person name="Sevcikova T."/>
            <person name="Yurchenko T."/>
            <person name="Fawley K.P."/>
            <person name="Amaral R."/>
            <person name="Strnad H."/>
            <person name="Santos L.M."/>
            <person name="Fawley M.W."/>
            <person name="Elias M."/>
        </authorList>
    </citation>
    <scope>NUCLEOTIDE SEQUENCE</scope>
    <source>
        <strain evidence="14">CAUP Q 401</strain>
    </source>
</reference>
<comment type="function">
    <text evidence="12">Controls the interaction of photosystem II (PSII) cores with the light-harvesting antenna, regulates electron flow through the 2 photosystem reaction centers. PSII is a light-driven water plastoquinone oxidoreductase, using light energy to abstract electrons from H(2)O, generating a proton gradient subsequently used for ATP formation.</text>
</comment>
<evidence type="ECO:0000256" key="9">
    <source>
        <dbReference type="ARBA" id="ARBA00023136"/>
    </source>
</evidence>
<dbReference type="SUPFAM" id="SSF161055">
    <property type="entry name" value="PsbZ-like"/>
    <property type="match status" value="1"/>
</dbReference>
<keyword evidence="14" id="KW-0934">Plastid</keyword>
<proteinExistence type="inferred from homology"/>
<keyword evidence="4 12" id="KW-0674">Reaction center</keyword>
<evidence type="ECO:0000256" key="6">
    <source>
        <dbReference type="ARBA" id="ARBA00022692"/>
    </source>
</evidence>
<dbReference type="GO" id="GO:0009539">
    <property type="term" value="C:photosystem II reaction center"/>
    <property type="evidence" value="ECO:0007669"/>
    <property type="project" value="InterPro"/>
</dbReference>
<evidence type="ECO:0000256" key="12">
    <source>
        <dbReference type="RuleBase" id="RU003472"/>
    </source>
</evidence>
<evidence type="ECO:0000313" key="14">
    <source>
        <dbReference type="EMBL" id="QAA11966.1"/>
    </source>
</evidence>